<feature type="transmembrane region" description="Helical" evidence="7">
    <location>
        <begin position="229"/>
        <end position="246"/>
    </location>
</feature>
<dbReference type="EMBL" id="LXFE01000280">
    <property type="protein sequence ID" value="OLL25935.1"/>
    <property type="molecule type" value="Genomic_DNA"/>
</dbReference>
<evidence type="ECO:0000313" key="10">
    <source>
        <dbReference type="Proteomes" id="UP000186594"/>
    </source>
</evidence>
<protein>
    <submittedName>
        <fullName evidence="9">Putative syntaxin-8B</fullName>
    </submittedName>
</protein>
<dbReference type="Proteomes" id="UP000186594">
    <property type="component" value="Unassembled WGS sequence"/>
</dbReference>
<evidence type="ECO:0000313" key="9">
    <source>
        <dbReference type="EMBL" id="OLL25935.1"/>
    </source>
</evidence>
<keyword evidence="5 7" id="KW-0472">Membrane</keyword>
<dbReference type="OrthoDB" id="244190at2759"/>
<name>A0A1U7LTD3_NEOID</name>
<feature type="non-terminal residue" evidence="9">
    <location>
        <position position="1"/>
    </location>
</feature>
<keyword evidence="10" id="KW-1185">Reference proteome</keyword>
<dbReference type="PROSITE" id="PS50192">
    <property type="entry name" value="T_SNARE"/>
    <property type="match status" value="1"/>
</dbReference>
<reference evidence="9 10" key="1">
    <citation type="submission" date="2016-04" db="EMBL/GenBank/DDBJ databases">
        <title>Evolutionary innovation and constraint leading to complex multicellularity in the Ascomycota.</title>
        <authorList>
            <person name="Cisse O."/>
            <person name="Nguyen A."/>
            <person name="Hewitt D.A."/>
            <person name="Jedd G."/>
            <person name="Stajich J.E."/>
        </authorList>
    </citation>
    <scope>NUCLEOTIDE SEQUENCE [LARGE SCALE GENOMIC DNA]</scope>
    <source>
        <strain evidence="9 10">DAH-3</strain>
    </source>
</reference>
<dbReference type="OMA" id="QIHAYHS"/>
<organism evidence="9 10">
    <name type="scientific">Neolecta irregularis (strain DAH-3)</name>
    <dbReference type="NCBI Taxonomy" id="1198029"/>
    <lineage>
        <taxon>Eukaryota</taxon>
        <taxon>Fungi</taxon>
        <taxon>Dikarya</taxon>
        <taxon>Ascomycota</taxon>
        <taxon>Taphrinomycotina</taxon>
        <taxon>Neolectales</taxon>
        <taxon>Neolectaceae</taxon>
        <taxon>Neolecta</taxon>
    </lineage>
</organism>
<keyword evidence="2" id="KW-0813">Transport</keyword>
<dbReference type="CDD" id="cd15859">
    <property type="entry name" value="SNARE_SYN8"/>
    <property type="match status" value="1"/>
</dbReference>
<dbReference type="STRING" id="1198029.A0A1U7LTD3"/>
<dbReference type="GO" id="GO:0006896">
    <property type="term" value="P:Golgi to vacuole transport"/>
    <property type="evidence" value="ECO:0007669"/>
    <property type="project" value="UniProtKB-ARBA"/>
</dbReference>
<dbReference type="SUPFAM" id="SSF58038">
    <property type="entry name" value="SNARE fusion complex"/>
    <property type="match status" value="1"/>
</dbReference>
<dbReference type="FunFam" id="1.20.5.110:FF:000060">
    <property type="entry name" value="SNARE complex subunit (Syn8)"/>
    <property type="match status" value="1"/>
</dbReference>
<feature type="domain" description="T-SNARE coiled-coil homology" evidence="8">
    <location>
        <begin position="145"/>
        <end position="207"/>
    </location>
</feature>
<keyword evidence="7" id="KW-1133">Transmembrane helix</keyword>
<evidence type="ECO:0000256" key="7">
    <source>
        <dbReference type="SAM" id="Phobius"/>
    </source>
</evidence>
<keyword evidence="3" id="KW-0653">Protein transport</keyword>
<dbReference type="Gene3D" id="1.20.5.110">
    <property type="match status" value="1"/>
</dbReference>
<feature type="coiled-coil region" evidence="6">
    <location>
        <begin position="38"/>
        <end position="65"/>
    </location>
</feature>
<proteinExistence type="predicted"/>
<dbReference type="SMART" id="SM00397">
    <property type="entry name" value="t_SNARE"/>
    <property type="match status" value="1"/>
</dbReference>
<dbReference type="GO" id="GO:0005768">
    <property type="term" value="C:endosome"/>
    <property type="evidence" value="ECO:0007669"/>
    <property type="project" value="UniProtKB-ARBA"/>
</dbReference>
<dbReference type="AlphaFoldDB" id="A0A1U7LTD3"/>
<evidence type="ECO:0000256" key="6">
    <source>
        <dbReference type="SAM" id="Coils"/>
    </source>
</evidence>
<comment type="subcellular location">
    <subcellularLocation>
        <location evidence="1">Endomembrane system</location>
    </subcellularLocation>
</comment>
<evidence type="ECO:0000256" key="4">
    <source>
        <dbReference type="ARBA" id="ARBA00023054"/>
    </source>
</evidence>
<evidence type="ECO:0000256" key="1">
    <source>
        <dbReference type="ARBA" id="ARBA00004308"/>
    </source>
</evidence>
<gene>
    <name evidence="9" type="ORF">NEOLI_002243</name>
</gene>
<sequence length="247" mass="28486">SDPVISHLTLLADSVLYSSIQEYNRLKSLSLEPSQQDKDEIQKGLETLRNGVRTLEEEQSRFEQSGDRYPSKQLKEREDLLIRLHNQYDNLVGMLDGEIHQGSLQLPPTRAVAEESFFQPVAKKQVRFREEAEEMEDHEVLQFQQQIMNDQDISLDHLSESIGRQRDLSLQIGNELEHHGEILEEMDGLVDRSQSRLDIAKRRLRRISQKARDNGRALLLEINNAPGQITTIVILIVILLVLIMVFK</sequence>
<keyword evidence="7" id="KW-0812">Transmembrane</keyword>
<evidence type="ECO:0000256" key="2">
    <source>
        <dbReference type="ARBA" id="ARBA00022448"/>
    </source>
</evidence>
<comment type="caution">
    <text evidence="9">The sequence shown here is derived from an EMBL/GenBank/DDBJ whole genome shotgun (WGS) entry which is preliminary data.</text>
</comment>
<accession>A0A1U7LTD3</accession>
<evidence type="ECO:0000256" key="5">
    <source>
        <dbReference type="ARBA" id="ARBA00023136"/>
    </source>
</evidence>
<dbReference type="GO" id="GO:0061025">
    <property type="term" value="P:membrane fusion"/>
    <property type="evidence" value="ECO:0007669"/>
    <property type="project" value="UniProtKB-ARBA"/>
</dbReference>
<dbReference type="InterPro" id="IPR000727">
    <property type="entry name" value="T_SNARE_dom"/>
</dbReference>
<keyword evidence="4 6" id="KW-0175">Coiled coil</keyword>
<evidence type="ECO:0000259" key="8">
    <source>
        <dbReference type="PROSITE" id="PS50192"/>
    </source>
</evidence>
<dbReference type="GO" id="GO:0015031">
    <property type="term" value="P:protein transport"/>
    <property type="evidence" value="ECO:0007669"/>
    <property type="project" value="UniProtKB-KW"/>
</dbReference>
<evidence type="ECO:0000256" key="3">
    <source>
        <dbReference type="ARBA" id="ARBA00022927"/>
    </source>
</evidence>